<sequence length="121" mass="13854">MGPAEIMHTQKNPVKRCAVESVIKKMMNDVHTASHKEKYSRKRRSVSHDRMKKADTAKVRSLGMITFPIKEMRQRRMVGLVGGKVGGSQQSGLFGNATTDELEKEKCFIRKINFWSLFKEL</sequence>
<protein>
    <submittedName>
        <fullName evidence="2">Uncharacterized protein</fullName>
    </submittedName>
</protein>
<evidence type="ECO:0000256" key="1">
    <source>
        <dbReference type="SAM" id="MobiDB-lite"/>
    </source>
</evidence>
<dbReference type="AlphaFoldDB" id="A0A7S2E8Q9"/>
<feature type="region of interest" description="Disordered" evidence="1">
    <location>
        <begin position="31"/>
        <end position="53"/>
    </location>
</feature>
<accession>A0A7S2E8Q9</accession>
<name>A0A7S2E8Q9_9STRA</name>
<proteinExistence type="predicted"/>
<organism evidence="2">
    <name type="scientific">Ditylum brightwellii</name>
    <dbReference type="NCBI Taxonomy" id="49249"/>
    <lineage>
        <taxon>Eukaryota</taxon>
        <taxon>Sar</taxon>
        <taxon>Stramenopiles</taxon>
        <taxon>Ochrophyta</taxon>
        <taxon>Bacillariophyta</taxon>
        <taxon>Mediophyceae</taxon>
        <taxon>Lithodesmiophycidae</taxon>
        <taxon>Lithodesmiales</taxon>
        <taxon>Lithodesmiaceae</taxon>
        <taxon>Ditylum</taxon>
    </lineage>
</organism>
<dbReference type="EMBL" id="HBGN01010512">
    <property type="protein sequence ID" value="CAD9321900.1"/>
    <property type="molecule type" value="Transcribed_RNA"/>
</dbReference>
<reference evidence="2" key="1">
    <citation type="submission" date="2021-01" db="EMBL/GenBank/DDBJ databases">
        <authorList>
            <person name="Corre E."/>
            <person name="Pelletier E."/>
            <person name="Niang G."/>
            <person name="Scheremetjew M."/>
            <person name="Finn R."/>
            <person name="Kale V."/>
            <person name="Holt S."/>
            <person name="Cochrane G."/>
            <person name="Meng A."/>
            <person name="Brown T."/>
            <person name="Cohen L."/>
        </authorList>
    </citation>
    <scope>NUCLEOTIDE SEQUENCE</scope>
    <source>
        <strain evidence="2">Pop2</strain>
    </source>
</reference>
<evidence type="ECO:0000313" key="2">
    <source>
        <dbReference type="EMBL" id="CAD9321900.1"/>
    </source>
</evidence>
<gene>
    <name evidence="2" type="ORF">DBRI1063_LOCUS6743</name>
</gene>